<dbReference type="InterPro" id="IPR009671">
    <property type="entry name" value="RraB_dom"/>
</dbReference>
<evidence type="ECO:0000259" key="1">
    <source>
        <dbReference type="Pfam" id="PF06877"/>
    </source>
</evidence>
<dbReference type="SUPFAM" id="SSF89946">
    <property type="entry name" value="Hypothetical protein VC0424"/>
    <property type="match status" value="1"/>
</dbReference>
<feature type="domain" description="Regulator of ribonuclease activity B" evidence="1">
    <location>
        <begin position="5"/>
        <end position="107"/>
    </location>
</feature>
<name>A0A3R9YP19_9SPHN</name>
<dbReference type="EMBL" id="RWJF01000001">
    <property type="protein sequence ID" value="RST31862.1"/>
    <property type="molecule type" value="Genomic_DNA"/>
</dbReference>
<sequence length="111" mass="11936">MSLTEENAEALADIAARGTDLTIRRKVDFAHRLYSEANASGFKHAAEKAGYTVRVEVLPSSDLSDGGGVWDVTASLEMVPVVEDLTLHEEVLGGLVQKFDGHSDGWGFESS</sequence>
<organism evidence="2 3">
    <name type="scientific">Sphingomonas ginkgonis</name>
    <dbReference type="NCBI Taxonomy" id="2315330"/>
    <lineage>
        <taxon>Bacteria</taxon>
        <taxon>Pseudomonadati</taxon>
        <taxon>Pseudomonadota</taxon>
        <taxon>Alphaproteobacteria</taxon>
        <taxon>Sphingomonadales</taxon>
        <taxon>Sphingomonadaceae</taxon>
        <taxon>Sphingomonas</taxon>
    </lineage>
</organism>
<evidence type="ECO:0000313" key="2">
    <source>
        <dbReference type="EMBL" id="RST31862.1"/>
    </source>
</evidence>
<proteinExistence type="predicted"/>
<keyword evidence="3" id="KW-1185">Reference proteome</keyword>
<dbReference type="Proteomes" id="UP000274661">
    <property type="component" value="Unassembled WGS sequence"/>
</dbReference>
<reference evidence="2 3" key="1">
    <citation type="submission" date="2018-12" db="EMBL/GenBank/DDBJ databases">
        <title>Sphingomonas sp. HMF7854 Genome sequencing and assembly.</title>
        <authorList>
            <person name="Cha I."/>
            <person name="Kang H."/>
            <person name="Kim H."/>
            <person name="Kang J."/>
            <person name="Joh K."/>
        </authorList>
    </citation>
    <scope>NUCLEOTIDE SEQUENCE [LARGE SCALE GENOMIC DNA]</scope>
    <source>
        <strain evidence="2 3">HMF7854</strain>
    </source>
</reference>
<dbReference type="InterPro" id="IPR036701">
    <property type="entry name" value="RraB-like_sf"/>
</dbReference>
<dbReference type="Gene3D" id="3.30.70.970">
    <property type="entry name" value="RraB-like"/>
    <property type="match status" value="1"/>
</dbReference>
<dbReference type="RefSeq" id="WP_126719802.1">
    <property type="nucleotide sequence ID" value="NZ_RWJF01000001.1"/>
</dbReference>
<protein>
    <submittedName>
        <fullName evidence="2">Ribonuclease E inhibitor RraB</fullName>
    </submittedName>
</protein>
<dbReference type="OrthoDB" id="120234at2"/>
<evidence type="ECO:0000313" key="3">
    <source>
        <dbReference type="Proteomes" id="UP000274661"/>
    </source>
</evidence>
<dbReference type="Pfam" id="PF06877">
    <property type="entry name" value="RraB"/>
    <property type="match status" value="1"/>
</dbReference>
<gene>
    <name evidence="2" type="ORF">HMF7854_14215</name>
</gene>
<comment type="caution">
    <text evidence="2">The sequence shown here is derived from an EMBL/GenBank/DDBJ whole genome shotgun (WGS) entry which is preliminary data.</text>
</comment>
<accession>A0A3R9YP19</accession>
<dbReference type="AlphaFoldDB" id="A0A3R9YP19"/>